<dbReference type="EMBL" id="KQ986772">
    <property type="protein sequence ID" value="KZV58418.1"/>
    <property type="molecule type" value="Genomic_DNA"/>
</dbReference>
<accession>A0A2Z7DEU8</accession>
<gene>
    <name evidence="1" type="ORF">F511_14774</name>
</gene>
<protein>
    <submittedName>
        <fullName evidence="1">Peroxidase 1-like</fullName>
    </submittedName>
</protein>
<evidence type="ECO:0000313" key="1">
    <source>
        <dbReference type="EMBL" id="KZV58418.1"/>
    </source>
</evidence>
<evidence type="ECO:0000313" key="2">
    <source>
        <dbReference type="Proteomes" id="UP000250235"/>
    </source>
</evidence>
<name>A0A2Z7DEU8_9LAMI</name>
<keyword evidence="1" id="KW-0575">Peroxidase</keyword>
<sequence length="160" mass="17557">MVLGTISDAGQQGLLITDTARLTKVTVNRYHSRKTTVAANSYVSGPMTQRFTRFLNIFIATGSPRLLHFRLVVLPLPLLGGIYQNSGTKIRKGIDQLKLHSVQPVYLKNLPKPIQTKEPNNRGKANRCVVQQYNAIIGAVTTGYECLPPSCDGLTGPDDH</sequence>
<dbReference type="Proteomes" id="UP000250235">
    <property type="component" value="Unassembled WGS sequence"/>
</dbReference>
<reference evidence="1 2" key="1">
    <citation type="journal article" date="2015" name="Proc. Natl. Acad. Sci. U.S.A.">
        <title>The resurrection genome of Boea hygrometrica: A blueprint for survival of dehydration.</title>
        <authorList>
            <person name="Xiao L."/>
            <person name="Yang G."/>
            <person name="Zhang L."/>
            <person name="Yang X."/>
            <person name="Zhao S."/>
            <person name="Ji Z."/>
            <person name="Zhou Q."/>
            <person name="Hu M."/>
            <person name="Wang Y."/>
            <person name="Chen M."/>
            <person name="Xu Y."/>
            <person name="Jin H."/>
            <person name="Xiao X."/>
            <person name="Hu G."/>
            <person name="Bao F."/>
            <person name="Hu Y."/>
            <person name="Wan P."/>
            <person name="Li L."/>
            <person name="Deng X."/>
            <person name="Kuang T."/>
            <person name="Xiang C."/>
            <person name="Zhu J.K."/>
            <person name="Oliver M.J."/>
            <person name="He Y."/>
        </authorList>
    </citation>
    <scope>NUCLEOTIDE SEQUENCE [LARGE SCALE GENOMIC DNA]</scope>
    <source>
        <strain evidence="2">cv. XS01</strain>
    </source>
</reference>
<organism evidence="1 2">
    <name type="scientific">Dorcoceras hygrometricum</name>
    <dbReference type="NCBI Taxonomy" id="472368"/>
    <lineage>
        <taxon>Eukaryota</taxon>
        <taxon>Viridiplantae</taxon>
        <taxon>Streptophyta</taxon>
        <taxon>Embryophyta</taxon>
        <taxon>Tracheophyta</taxon>
        <taxon>Spermatophyta</taxon>
        <taxon>Magnoliopsida</taxon>
        <taxon>eudicotyledons</taxon>
        <taxon>Gunneridae</taxon>
        <taxon>Pentapetalae</taxon>
        <taxon>asterids</taxon>
        <taxon>lamiids</taxon>
        <taxon>Lamiales</taxon>
        <taxon>Gesneriaceae</taxon>
        <taxon>Didymocarpoideae</taxon>
        <taxon>Trichosporeae</taxon>
        <taxon>Loxocarpinae</taxon>
        <taxon>Dorcoceras</taxon>
    </lineage>
</organism>
<keyword evidence="2" id="KW-1185">Reference proteome</keyword>
<proteinExistence type="predicted"/>
<dbReference type="GO" id="GO:0004601">
    <property type="term" value="F:peroxidase activity"/>
    <property type="evidence" value="ECO:0007669"/>
    <property type="project" value="UniProtKB-KW"/>
</dbReference>
<dbReference type="AlphaFoldDB" id="A0A2Z7DEU8"/>
<keyword evidence="1" id="KW-0560">Oxidoreductase</keyword>